<evidence type="ECO:0000313" key="4">
    <source>
        <dbReference type="Proteomes" id="UP001175261"/>
    </source>
</evidence>
<organism evidence="3 4">
    <name type="scientific">Sarocladium strictum</name>
    <name type="common">Black bundle disease fungus</name>
    <name type="synonym">Acremonium strictum</name>
    <dbReference type="NCBI Taxonomy" id="5046"/>
    <lineage>
        <taxon>Eukaryota</taxon>
        <taxon>Fungi</taxon>
        <taxon>Dikarya</taxon>
        <taxon>Ascomycota</taxon>
        <taxon>Pezizomycotina</taxon>
        <taxon>Sordariomycetes</taxon>
        <taxon>Hypocreomycetidae</taxon>
        <taxon>Hypocreales</taxon>
        <taxon>Sarocladiaceae</taxon>
        <taxon>Sarocladium</taxon>
    </lineage>
</organism>
<feature type="transmembrane region" description="Helical" evidence="2">
    <location>
        <begin position="12"/>
        <end position="30"/>
    </location>
</feature>
<sequence>MAGAVEAIKKLLVPAVISLILFLFLTYALLPAWRRYRNRYSQYIPVDGFSDRTSSIRSRIADRLSRFRLPWSRDRDIVTATDERDHDLSDGEELGNVDEDVARRLEQLSQPRRPDNTRRLSRDLEEGFRDDSSDDSDND</sequence>
<reference evidence="3" key="1">
    <citation type="submission" date="2022-10" db="EMBL/GenBank/DDBJ databases">
        <title>Determination and structural analysis of whole genome sequence of Sarocladium strictum F4-1.</title>
        <authorList>
            <person name="Hu L."/>
            <person name="Jiang Y."/>
        </authorList>
    </citation>
    <scope>NUCLEOTIDE SEQUENCE</scope>
    <source>
        <strain evidence="3">F4-1</strain>
    </source>
</reference>
<evidence type="ECO:0000256" key="2">
    <source>
        <dbReference type="SAM" id="Phobius"/>
    </source>
</evidence>
<proteinExistence type="predicted"/>
<keyword evidence="2" id="KW-0472">Membrane</keyword>
<name>A0AA39L3T6_SARSR</name>
<protein>
    <submittedName>
        <fullName evidence="3">Uncharacterized protein</fullName>
    </submittedName>
</protein>
<feature type="compositionally biased region" description="Basic and acidic residues" evidence="1">
    <location>
        <begin position="80"/>
        <end position="89"/>
    </location>
</feature>
<feature type="compositionally biased region" description="Basic and acidic residues" evidence="1">
    <location>
        <begin position="105"/>
        <end position="131"/>
    </location>
</feature>
<feature type="region of interest" description="Disordered" evidence="1">
    <location>
        <begin position="80"/>
        <end position="99"/>
    </location>
</feature>
<accession>A0AA39L3T6</accession>
<dbReference type="AlphaFoldDB" id="A0AA39L3T6"/>
<dbReference type="Proteomes" id="UP001175261">
    <property type="component" value="Unassembled WGS sequence"/>
</dbReference>
<evidence type="ECO:0000313" key="3">
    <source>
        <dbReference type="EMBL" id="KAK0383476.1"/>
    </source>
</evidence>
<comment type="caution">
    <text evidence="3">The sequence shown here is derived from an EMBL/GenBank/DDBJ whole genome shotgun (WGS) entry which is preliminary data.</text>
</comment>
<feature type="compositionally biased region" description="Acidic residues" evidence="1">
    <location>
        <begin position="90"/>
        <end position="99"/>
    </location>
</feature>
<keyword evidence="2" id="KW-1133">Transmembrane helix</keyword>
<dbReference type="EMBL" id="JAPDFR010000009">
    <property type="protein sequence ID" value="KAK0383476.1"/>
    <property type="molecule type" value="Genomic_DNA"/>
</dbReference>
<gene>
    <name evidence="3" type="ORF">NLU13_9387</name>
</gene>
<keyword evidence="4" id="KW-1185">Reference proteome</keyword>
<keyword evidence="2" id="KW-0812">Transmembrane</keyword>
<evidence type="ECO:0000256" key="1">
    <source>
        <dbReference type="SAM" id="MobiDB-lite"/>
    </source>
</evidence>
<feature type="region of interest" description="Disordered" evidence="1">
    <location>
        <begin position="105"/>
        <end position="139"/>
    </location>
</feature>